<dbReference type="Proteomes" id="UP000053268">
    <property type="component" value="Unassembled WGS sequence"/>
</dbReference>
<dbReference type="Pfam" id="PF00650">
    <property type="entry name" value="CRAL_TRIO"/>
    <property type="match status" value="1"/>
</dbReference>
<accession>A0A194PZV7</accession>
<dbReference type="Gene3D" id="3.40.525.10">
    <property type="entry name" value="CRAL-TRIO lipid binding domain"/>
    <property type="match status" value="1"/>
</dbReference>
<protein>
    <submittedName>
        <fullName evidence="2">Alpha-tocopherol transfer protein-like</fullName>
    </submittedName>
</protein>
<dbReference type="CDD" id="cd00170">
    <property type="entry name" value="SEC14"/>
    <property type="match status" value="1"/>
</dbReference>
<dbReference type="PANTHER" id="PTHR10174:SF222">
    <property type="entry name" value="GH10083P-RELATED"/>
    <property type="match status" value="1"/>
</dbReference>
<dbReference type="GO" id="GO:1902936">
    <property type="term" value="F:phosphatidylinositol bisphosphate binding"/>
    <property type="evidence" value="ECO:0007669"/>
    <property type="project" value="TreeGrafter"/>
</dbReference>
<keyword evidence="3" id="KW-1185">Reference proteome</keyword>
<gene>
    <name evidence="2" type="ORF">RR46_10174</name>
</gene>
<dbReference type="SUPFAM" id="SSF52087">
    <property type="entry name" value="CRAL/TRIO domain"/>
    <property type="match status" value="1"/>
</dbReference>
<dbReference type="PANTHER" id="PTHR10174">
    <property type="entry name" value="ALPHA-TOCOPHEROL TRANSFER PROTEIN-RELATED"/>
    <property type="match status" value="1"/>
</dbReference>
<name>A0A194PZV7_PAPXU</name>
<dbReference type="SMART" id="SM00516">
    <property type="entry name" value="SEC14"/>
    <property type="match status" value="1"/>
</dbReference>
<dbReference type="STRING" id="66420.A0A194PZV7"/>
<dbReference type="InterPro" id="IPR036865">
    <property type="entry name" value="CRAL-TRIO_dom_sf"/>
</dbReference>
<proteinExistence type="predicted"/>
<dbReference type="EMBL" id="KQ459582">
    <property type="protein sequence ID" value="KPI98856.1"/>
    <property type="molecule type" value="Genomic_DNA"/>
</dbReference>
<reference evidence="2 3" key="1">
    <citation type="journal article" date="2015" name="Nat. Commun.">
        <title>Outbred genome sequencing and CRISPR/Cas9 gene editing in butterflies.</title>
        <authorList>
            <person name="Li X."/>
            <person name="Fan D."/>
            <person name="Zhang W."/>
            <person name="Liu G."/>
            <person name="Zhang L."/>
            <person name="Zhao L."/>
            <person name="Fang X."/>
            <person name="Chen L."/>
            <person name="Dong Y."/>
            <person name="Chen Y."/>
            <person name="Ding Y."/>
            <person name="Zhao R."/>
            <person name="Feng M."/>
            <person name="Zhu Y."/>
            <person name="Feng Y."/>
            <person name="Jiang X."/>
            <person name="Zhu D."/>
            <person name="Xiang H."/>
            <person name="Feng X."/>
            <person name="Li S."/>
            <person name="Wang J."/>
            <person name="Zhang G."/>
            <person name="Kronforst M.R."/>
            <person name="Wang W."/>
        </authorList>
    </citation>
    <scope>NUCLEOTIDE SEQUENCE [LARGE SCALE GENOMIC DNA]</scope>
    <source>
        <strain evidence="2">Ya'a_city_454_Px</strain>
        <tissue evidence="2">Whole body</tissue>
    </source>
</reference>
<evidence type="ECO:0000313" key="3">
    <source>
        <dbReference type="Proteomes" id="UP000053268"/>
    </source>
</evidence>
<dbReference type="AlphaFoldDB" id="A0A194PZV7"/>
<organism evidence="2 3">
    <name type="scientific">Papilio xuthus</name>
    <name type="common">Asian swallowtail butterfly</name>
    <dbReference type="NCBI Taxonomy" id="66420"/>
    <lineage>
        <taxon>Eukaryota</taxon>
        <taxon>Metazoa</taxon>
        <taxon>Ecdysozoa</taxon>
        <taxon>Arthropoda</taxon>
        <taxon>Hexapoda</taxon>
        <taxon>Insecta</taxon>
        <taxon>Pterygota</taxon>
        <taxon>Neoptera</taxon>
        <taxon>Endopterygota</taxon>
        <taxon>Lepidoptera</taxon>
        <taxon>Glossata</taxon>
        <taxon>Ditrysia</taxon>
        <taxon>Papilionoidea</taxon>
        <taxon>Papilionidae</taxon>
        <taxon>Papilioninae</taxon>
        <taxon>Papilio</taxon>
    </lineage>
</organism>
<dbReference type="InterPro" id="IPR001251">
    <property type="entry name" value="CRAL-TRIO_dom"/>
</dbReference>
<dbReference type="GO" id="GO:0016020">
    <property type="term" value="C:membrane"/>
    <property type="evidence" value="ECO:0007669"/>
    <property type="project" value="TreeGrafter"/>
</dbReference>
<evidence type="ECO:0000313" key="2">
    <source>
        <dbReference type="EMBL" id="KPI98856.1"/>
    </source>
</evidence>
<dbReference type="PRINTS" id="PR00180">
    <property type="entry name" value="CRETINALDHBP"/>
</dbReference>
<feature type="domain" description="CRAL-TRIO" evidence="1">
    <location>
        <begin position="138"/>
        <end position="257"/>
    </location>
</feature>
<sequence>MYSIPKNSLLNVNEDTLVSIRKEYDLDKPGRMDEAIDVIVEWLQKQDHFVKKEFPRDYLERKIIFSKGSVERAKVKLDRNCTLKTLLPTFYTRINFKHDYKESNTIIDAILPKLTDDNYRCYALKSIGKRFDNGFTNYFRFSLSMIEYIAAHDYCKGLIAILDYRDTNLMEMIKKIDITELRQFITLLTEGYGMKIKGMHIIHTSKAIDTLVTIVKQCVSAKIGQRIQVHKDMESLHKFVQKDILPKEFDGNEKSLFELHDDWLNVLSSEEFQEYFEKIREATTNEMYRQTDKFNNDYMGMAGTFRTFIVD</sequence>
<evidence type="ECO:0000259" key="1">
    <source>
        <dbReference type="PROSITE" id="PS50191"/>
    </source>
</evidence>
<dbReference type="PROSITE" id="PS50191">
    <property type="entry name" value="CRAL_TRIO"/>
    <property type="match status" value="1"/>
</dbReference>